<keyword evidence="3" id="KW-1185">Reference proteome</keyword>
<evidence type="ECO:0000313" key="2">
    <source>
        <dbReference type="EMBL" id="MPC48351.1"/>
    </source>
</evidence>
<name>A0A5B7FLN6_PORTR</name>
<feature type="compositionally biased region" description="Low complexity" evidence="1">
    <location>
        <begin position="34"/>
        <end position="49"/>
    </location>
</feature>
<sequence length="96" mass="10650">MLSSSSESKGNVLLQELGGWRPSQWQEQSHTHHPVLSSLGLLQPSSQPPDTQQLQDDRDLPPGPYGAEIGQIIVVIELSYLLILNFRHGVDKLSRP</sequence>
<protein>
    <submittedName>
        <fullName evidence="2">Uncharacterized protein</fullName>
    </submittedName>
</protein>
<accession>A0A5B7FLN6</accession>
<evidence type="ECO:0000256" key="1">
    <source>
        <dbReference type="SAM" id="MobiDB-lite"/>
    </source>
</evidence>
<organism evidence="2 3">
    <name type="scientific">Portunus trituberculatus</name>
    <name type="common">Swimming crab</name>
    <name type="synonym">Neptunus trituberculatus</name>
    <dbReference type="NCBI Taxonomy" id="210409"/>
    <lineage>
        <taxon>Eukaryota</taxon>
        <taxon>Metazoa</taxon>
        <taxon>Ecdysozoa</taxon>
        <taxon>Arthropoda</taxon>
        <taxon>Crustacea</taxon>
        <taxon>Multicrustacea</taxon>
        <taxon>Malacostraca</taxon>
        <taxon>Eumalacostraca</taxon>
        <taxon>Eucarida</taxon>
        <taxon>Decapoda</taxon>
        <taxon>Pleocyemata</taxon>
        <taxon>Brachyura</taxon>
        <taxon>Eubrachyura</taxon>
        <taxon>Portunoidea</taxon>
        <taxon>Portunidae</taxon>
        <taxon>Portuninae</taxon>
        <taxon>Portunus</taxon>
    </lineage>
</organism>
<comment type="caution">
    <text evidence="2">The sequence shown here is derived from an EMBL/GenBank/DDBJ whole genome shotgun (WGS) entry which is preliminary data.</text>
</comment>
<dbReference type="Proteomes" id="UP000324222">
    <property type="component" value="Unassembled WGS sequence"/>
</dbReference>
<proteinExistence type="predicted"/>
<dbReference type="EMBL" id="VSRR010008241">
    <property type="protein sequence ID" value="MPC48351.1"/>
    <property type="molecule type" value="Genomic_DNA"/>
</dbReference>
<feature type="region of interest" description="Disordered" evidence="1">
    <location>
        <begin position="23"/>
        <end position="63"/>
    </location>
</feature>
<evidence type="ECO:0000313" key="3">
    <source>
        <dbReference type="Proteomes" id="UP000324222"/>
    </source>
</evidence>
<gene>
    <name evidence="2" type="ORF">E2C01_042121</name>
</gene>
<dbReference type="AlphaFoldDB" id="A0A5B7FLN6"/>
<reference evidence="2 3" key="1">
    <citation type="submission" date="2019-05" db="EMBL/GenBank/DDBJ databases">
        <title>Another draft genome of Portunus trituberculatus and its Hox gene families provides insights of decapod evolution.</title>
        <authorList>
            <person name="Jeong J.-H."/>
            <person name="Song I."/>
            <person name="Kim S."/>
            <person name="Choi T."/>
            <person name="Kim D."/>
            <person name="Ryu S."/>
            <person name="Kim W."/>
        </authorList>
    </citation>
    <scope>NUCLEOTIDE SEQUENCE [LARGE SCALE GENOMIC DNA]</scope>
    <source>
        <tissue evidence="2">Muscle</tissue>
    </source>
</reference>